<dbReference type="EMBL" id="JAKCXM010000447">
    <property type="protein sequence ID" value="KAJ0393941.1"/>
    <property type="molecule type" value="Genomic_DNA"/>
</dbReference>
<organism evidence="2 3">
    <name type="scientific">Pythium insidiosum</name>
    <name type="common">Pythiosis disease agent</name>
    <dbReference type="NCBI Taxonomy" id="114742"/>
    <lineage>
        <taxon>Eukaryota</taxon>
        <taxon>Sar</taxon>
        <taxon>Stramenopiles</taxon>
        <taxon>Oomycota</taxon>
        <taxon>Peronosporomycetes</taxon>
        <taxon>Pythiales</taxon>
        <taxon>Pythiaceae</taxon>
        <taxon>Pythium</taxon>
    </lineage>
</organism>
<dbReference type="Proteomes" id="UP001209570">
    <property type="component" value="Unassembled WGS sequence"/>
</dbReference>
<comment type="caution">
    <text evidence="2">The sequence shown here is derived from an EMBL/GenBank/DDBJ whole genome shotgun (WGS) entry which is preliminary data.</text>
</comment>
<feature type="region of interest" description="Disordered" evidence="1">
    <location>
        <begin position="1"/>
        <end position="24"/>
    </location>
</feature>
<gene>
    <name evidence="2" type="ORF">P43SY_001780</name>
</gene>
<reference evidence="2" key="1">
    <citation type="submission" date="2021-12" db="EMBL/GenBank/DDBJ databases">
        <title>Prjna785345.</title>
        <authorList>
            <person name="Rujirawat T."/>
            <person name="Krajaejun T."/>
        </authorList>
    </citation>
    <scope>NUCLEOTIDE SEQUENCE</scope>
    <source>
        <strain evidence="2">Pi057C3</strain>
    </source>
</reference>
<protein>
    <submittedName>
        <fullName evidence="2">Uncharacterized protein</fullName>
    </submittedName>
</protein>
<name>A0AAD5LUL5_PYTIN</name>
<dbReference type="AlphaFoldDB" id="A0AAD5LUL5"/>
<evidence type="ECO:0000256" key="1">
    <source>
        <dbReference type="SAM" id="MobiDB-lite"/>
    </source>
</evidence>
<proteinExistence type="predicted"/>
<evidence type="ECO:0000313" key="3">
    <source>
        <dbReference type="Proteomes" id="UP001209570"/>
    </source>
</evidence>
<keyword evidence="3" id="KW-1185">Reference proteome</keyword>
<evidence type="ECO:0000313" key="2">
    <source>
        <dbReference type="EMBL" id="KAJ0393941.1"/>
    </source>
</evidence>
<sequence>MEAKETLPRRWNASTNRSSHGRRESLTGTSLLSLKTYYRKLRTFKGTVKALINLRLAPKAVEAVVKLVDDDEALHKVQTQVKSLAEHGHVVTELDEACGEEVAYRMQGNLELYTEENLRKRLQLQQNPHLVALTQRLWLSAMQDNEEQMSYDEYEAFMLRLHRLILPEFDFDQSKDLIKDDWARDTDGSEYLDYRFFHWSMFELVDITPVDILDESKKIQLVDIQRDLHRELTSESATLYLERPTPDKA</sequence>
<accession>A0AAD5LUL5</accession>